<dbReference type="InterPro" id="IPR009057">
    <property type="entry name" value="Homeodomain-like_sf"/>
</dbReference>
<dbReference type="STRING" id="1332080.ATN00_18690"/>
<dbReference type="Gene3D" id="1.10.357.10">
    <property type="entry name" value="Tetracycline Repressor, domain 2"/>
    <property type="match status" value="1"/>
</dbReference>
<dbReference type="PANTHER" id="PTHR30055:SF146">
    <property type="entry name" value="HTH-TYPE TRANSCRIPTIONAL DUAL REGULATOR CECR"/>
    <property type="match status" value="1"/>
</dbReference>
<dbReference type="PANTHER" id="PTHR30055">
    <property type="entry name" value="HTH-TYPE TRANSCRIPTIONAL REGULATOR RUTR"/>
    <property type="match status" value="1"/>
</dbReference>
<dbReference type="RefSeq" id="WP_062067618.1">
    <property type="nucleotide sequence ID" value="NZ_CP013264.1"/>
</dbReference>
<proteinExistence type="predicted"/>
<sequence length="228" mass="24799">MSDKKVHSVKRAVEVAARAFAFRKFNEVTVAEISQAAQCSTTTIYAIFGNKEGLFLEAMTHLLQTQVPEVRLNNRSALCRLVSFAEARVRSLSSPVVRGAVRAISGQIDTARTLVDHLAEQQCGKVIAILEPQIDACVQHNLLRPLGSDNLAYAIMAVTAYEPIVFGMLYGNDQSVDITGVLRKAFTPLVTPSGEVMLNQLLDEGPAYGVLSLASRNPPQHYQSTGRA</sequence>
<feature type="DNA-binding region" description="H-T-H motif" evidence="2">
    <location>
        <begin position="29"/>
        <end position="48"/>
    </location>
</feature>
<dbReference type="PROSITE" id="PS50977">
    <property type="entry name" value="HTH_TETR_2"/>
    <property type="match status" value="1"/>
</dbReference>
<dbReference type="InterPro" id="IPR001647">
    <property type="entry name" value="HTH_TetR"/>
</dbReference>
<gene>
    <name evidence="4" type="ORF">ATN00_18690</name>
</gene>
<evidence type="ECO:0000313" key="5">
    <source>
        <dbReference type="Proteomes" id="UP000056968"/>
    </source>
</evidence>
<feature type="domain" description="HTH tetR-type" evidence="3">
    <location>
        <begin position="6"/>
        <end position="66"/>
    </location>
</feature>
<dbReference type="InterPro" id="IPR050109">
    <property type="entry name" value="HTH-type_TetR-like_transc_reg"/>
</dbReference>
<organism evidence="4 5">
    <name type="scientific">Sphingobium baderi</name>
    <dbReference type="NCBI Taxonomy" id="1332080"/>
    <lineage>
        <taxon>Bacteria</taxon>
        <taxon>Pseudomonadati</taxon>
        <taxon>Pseudomonadota</taxon>
        <taxon>Alphaproteobacteria</taxon>
        <taxon>Sphingomonadales</taxon>
        <taxon>Sphingomonadaceae</taxon>
        <taxon>Sphingobium</taxon>
    </lineage>
</organism>
<keyword evidence="5" id="KW-1185">Reference proteome</keyword>
<dbReference type="KEGG" id="sbd:ATN00_18690"/>
<evidence type="ECO:0000313" key="4">
    <source>
        <dbReference type="EMBL" id="ALR22026.1"/>
    </source>
</evidence>
<dbReference type="AlphaFoldDB" id="A0A0S3F2V9"/>
<dbReference type="Proteomes" id="UP000056968">
    <property type="component" value="Chromosome"/>
</dbReference>
<keyword evidence="1 2" id="KW-0238">DNA-binding</keyword>
<dbReference type="SUPFAM" id="SSF46689">
    <property type="entry name" value="Homeodomain-like"/>
    <property type="match status" value="1"/>
</dbReference>
<dbReference type="GO" id="GO:0000976">
    <property type="term" value="F:transcription cis-regulatory region binding"/>
    <property type="evidence" value="ECO:0007669"/>
    <property type="project" value="TreeGrafter"/>
</dbReference>
<dbReference type="GO" id="GO:0003700">
    <property type="term" value="F:DNA-binding transcription factor activity"/>
    <property type="evidence" value="ECO:0007669"/>
    <property type="project" value="TreeGrafter"/>
</dbReference>
<dbReference type="EMBL" id="CP013264">
    <property type="protein sequence ID" value="ALR22026.1"/>
    <property type="molecule type" value="Genomic_DNA"/>
</dbReference>
<dbReference type="Pfam" id="PF00440">
    <property type="entry name" value="TetR_N"/>
    <property type="match status" value="1"/>
</dbReference>
<evidence type="ECO:0000259" key="3">
    <source>
        <dbReference type="PROSITE" id="PS50977"/>
    </source>
</evidence>
<evidence type="ECO:0000256" key="1">
    <source>
        <dbReference type="ARBA" id="ARBA00023125"/>
    </source>
</evidence>
<accession>A0A0S3F2V9</accession>
<evidence type="ECO:0000256" key="2">
    <source>
        <dbReference type="PROSITE-ProRule" id="PRU00335"/>
    </source>
</evidence>
<protein>
    <recommendedName>
        <fullName evidence="3">HTH tetR-type domain-containing protein</fullName>
    </recommendedName>
</protein>
<reference evidence="4 5" key="1">
    <citation type="submission" date="2015-11" db="EMBL/GenBank/DDBJ databases">
        <title>A Two-component Flavoprotein Monooxygenase System MeaXY Responsible for para-Hydroxylation of 2-Methyl-6-ethylaniline and 2,6-Diethylaniline in Sphingobium baderi DE-13.</title>
        <authorList>
            <person name="Cheng M."/>
            <person name="Meng Q."/>
            <person name="Yang Y."/>
            <person name="Chu C."/>
            <person name="Yan X."/>
            <person name="He J."/>
            <person name="Li S."/>
        </authorList>
    </citation>
    <scope>NUCLEOTIDE SEQUENCE [LARGE SCALE GENOMIC DNA]</scope>
    <source>
        <strain evidence="4 5">DE-13</strain>
    </source>
</reference>
<name>A0A0S3F2V9_9SPHN</name>
<dbReference type="OrthoDB" id="9816431at2"/>